<dbReference type="FunFam" id="3.20.20.70:FF:000289">
    <property type="entry name" value="2-dehydro-3-deoxy-phosphogluconate/2-dehydro-3-deoxy-6-phosphogalactonate aldolase"/>
    <property type="match status" value="1"/>
</dbReference>
<dbReference type="InterPro" id="IPR053415">
    <property type="entry name" value="ED_pathway_aldolase"/>
</dbReference>
<keyword evidence="4" id="KW-0119">Carbohydrate metabolism</keyword>
<evidence type="ECO:0000256" key="11">
    <source>
        <dbReference type="PIRSR" id="PIRSR001365-1"/>
    </source>
</evidence>
<dbReference type="EC" id="4.1.2.55" evidence="9"/>
<evidence type="ECO:0000256" key="3">
    <source>
        <dbReference type="ARBA" id="ARBA00023270"/>
    </source>
</evidence>
<comment type="catalytic activity">
    <reaction evidence="8">
        <text>2-dehydro-3-deoxy-6-phospho-D-galactonate = D-glyceraldehyde 3-phosphate + pyruvate</text>
        <dbReference type="Rhea" id="RHEA:24464"/>
        <dbReference type="ChEBI" id="CHEBI:15361"/>
        <dbReference type="ChEBI" id="CHEBI:58298"/>
        <dbReference type="ChEBI" id="CHEBI:59776"/>
        <dbReference type="EC" id="4.1.2.55"/>
    </reaction>
</comment>
<reference evidence="13 14" key="1">
    <citation type="journal article" date="2022" name="Microbiol. Resour. Announc.">
        <title>Complete Genome Sequence of the Hyperthermophilic and Acidophilic Archaeon Saccharolobus caldissimus Strain HS-3T.</title>
        <authorList>
            <person name="Sakai H.D."/>
            <person name="Kurosawa N."/>
        </authorList>
    </citation>
    <scope>NUCLEOTIDE SEQUENCE [LARGE SCALE GENOMIC DNA]</scope>
    <source>
        <strain evidence="13 14">JCM32116</strain>
    </source>
</reference>
<organism evidence="13 14">
    <name type="scientific">Saccharolobus caldissimus</name>
    <dbReference type="NCBI Taxonomy" id="1702097"/>
    <lineage>
        <taxon>Archaea</taxon>
        <taxon>Thermoproteota</taxon>
        <taxon>Thermoprotei</taxon>
        <taxon>Sulfolobales</taxon>
        <taxon>Sulfolobaceae</taxon>
        <taxon>Saccharolobus</taxon>
    </lineage>
</organism>
<comment type="similarity">
    <text evidence="5">Belongs to the DapA family. KDPG aldolase subfamily.</text>
</comment>
<dbReference type="NCBIfam" id="NF040954">
    <property type="entry name" value="Arch_KDGaldase"/>
    <property type="match status" value="1"/>
</dbReference>
<evidence type="ECO:0000256" key="6">
    <source>
        <dbReference type="ARBA" id="ARBA00044762"/>
    </source>
</evidence>
<evidence type="ECO:0000256" key="9">
    <source>
        <dbReference type="ARBA" id="ARBA00066612"/>
    </source>
</evidence>
<feature type="active site" description="Schiff-base intermediate with substrate" evidence="11">
    <location>
        <position position="155"/>
    </location>
</feature>
<protein>
    <recommendedName>
        <fullName evidence="10">2-dehydro-3-deoxy-phosphogluconate/2-dehydro-3-deoxy-6-phosphogalactonate aldolase</fullName>
        <ecNumber evidence="9">4.1.2.55</ecNumber>
    </recommendedName>
</protein>
<dbReference type="SMART" id="SM01130">
    <property type="entry name" value="DHDPS"/>
    <property type="match status" value="1"/>
</dbReference>
<dbReference type="GO" id="GO:0008675">
    <property type="term" value="F:2-dehydro-3-deoxy-phosphogluconate aldolase activity"/>
    <property type="evidence" value="ECO:0007669"/>
    <property type="project" value="UniProtKB-ARBA"/>
</dbReference>
<dbReference type="Pfam" id="PF00701">
    <property type="entry name" value="DHDPS"/>
    <property type="match status" value="1"/>
</dbReference>
<dbReference type="GO" id="GO:0008840">
    <property type="term" value="F:4-hydroxy-tetrahydrodipicolinate synthase activity"/>
    <property type="evidence" value="ECO:0007669"/>
    <property type="project" value="TreeGrafter"/>
</dbReference>
<evidence type="ECO:0000256" key="8">
    <source>
        <dbReference type="ARBA" id="ARBA00051917"/>
    </source>
</evidence>
<dbReference type="PRINTS" id="PR00146">
    <property type="entry name" value="DHPICSNTHASE"/>
</dbReference>
<dbReference type="AlphaFoldDB" id="A0AAQ4CWD4"/>
<keyword evidence="3" id="KW-0704">Schiff base</keyword>
<sequence length="294" mass="32980">MAEIVTPIITPFTKDNRIDKEKLRTHAENLMKKGIDKLFVNGTTGLGPSLSADEKLENLKAIYDITNRIIFQVGGLNLEDTIRLAKLSKDYDIVGVASYAPYYYPRIPEKQLVKYFKSLCEASPHPVYLYNYPTAVGKDIDARIVKEIGCIAGVKDTNESLIHSLDYKRLNPNIIVYNGSDMLITSAISTGLDGSVTAASNYLPELTVAIKKLASEKKIDEALRLQFILDEIVEASRIFGSLSSNYVLVKLFQGYDVGYPRGPIFPLDKEEEQQLINKVNQLKMKLIELKILKE</sequence>
<dbReference type="KEGG" id="scas:SACC_31320"/>
<feature type="binding site" evidence="12">
    <location>
        <position position="44"/>
    </location>
    <ligand>
        <name>pyruvate</name>
        <dbReference type="ChEBI" id="CHEBI:15361"/>
    </ligand>
</feature>
<dbReference type="Proteomes" id="UP001319921">
    <property type="component" value="Chromosome"/>
</dbReference>
<evidence type="ECO:0000313" key="14">
    <source>
        <dbReference type="Proteomes" id="UP001319921"/>
    </source>
</evidence>
<keyword evidence="2" id="KW-0456">Lyase</keyword>
<evidence type="ECO:0000256" key="4">
    <source>
        <dbReference type="ARBA" id="ARBA00023277"/>
    </source>
</evidence>
<evidence type="ECO:0000256" key="10">
    <source>
        <dbReference type="ARBA" id="ARBA00069443"/>
    </source>
</evidence>
<keyword evidence="14" id="KW-1185">Reference proteome</keyword>
<dbReference type="SUPFAM" id="SSF51569">
    <property type="entry name" value="Aldolase"/>
    <property type="match status" value="1"/>
</dbReference>
<dbReference type="Gene3D" id="3.20.20.70">
    <property type="entry name" value="Aldolase class I"/>
    <property type="match status" value="1"/>
</dbReference>
<feature type="active site" description="Proton donor/acceptor" evidence="11">
    <location>
        <position position="130"/>
    </location>
</feature>
<comment type="catalytic activity">
    <reaction evidence="7">
        <text>2-dehydro-3-deoxy-6-phospho-D-gluconate = D-glyceraldehyde 3-phosphate + pyruvate</text>
        <dbReference type="Rhea" id="RHEA:17089"/>
        <dbReference type="ChEBI" id="CHEBI:15361"/>
        <dbReference type="ChEBI" id="CHEBI:57569"/>
        <dbReference type="ChEBI" id="CHEBI:59776"/>
        <dbReference type="EC" id="4.1.2.55"/>
    </reaction>
</comment>
<accession>A0AAQ4CWD4</accession>
<evidence type="ECO:0000313" key="13">
    <source>
        <dbReference type="EMBL" id="BDC00116.1"/>
    </source>
</evidence>
<proteinExistence type="inferred from homology"/>
<evidence type="ECO:0000256" key="2">
    <source>
        <dbReference type="ARBA" id="ARBA00023239"/>
    </source>
</evidence>
<comment type="subunit">
    <text evidence="6">Homotetramer; dimer of dimers.</text>
</comment>
<dbReference type="PIRSF" id="PIRSF001365">
    <property type="entry name" value="DHDPS"/>
    <property type="match status" value="1"/>
</dbReference>
<comment type="pathway">
    <text evidence="1">Carbohydrate acid metabolism; 2-dehydro-3-deoxy-D-gluconate degradation; D-glyceraldehyde 3-phosphate and pyruvate from 2-dehydro-3-deoxy-D-gluconate: step 2/2.</text>
</comment>
<evidence type="ECO:0000256" key="5">
    <source>
        <dbReference type="ARBA" id="ARBA00044756"/>
    </source>
</evidence>
<dbReference type="PANTHER" id="PTHR12128:SF66">
    <property type="entry name" value="4-HYDROXY-2-OXOGLUTARATE ALDOLASE, MITOCHONDRIAL"/>
    <property type="match status" value="1"/>
</dbReference>
<dbReference type="RefSeq" id="WP_229570793.1">
    <property type="nucleotide sequence ID" value="NZ_AP025226.1"/>
</dbReference>
<evidence type="ECO:0000256" key="1">
    <source>
        <dbReference type="ARBA" id="ARBA00004736"/>
    </source>
</evidence>
<evidence type="ECO:0000256" key="7">
    <source>
        <dbReference type="ARBA" id="ARBA00051676"/>
    </source>
</evidence>
<evidence type="ECO:0000256" key="12">
    <source>
        <dbReference type="PIRSR" id="PIRSR001365-2"/>
    </source>
</evidence>
<dbReference type="InterPro" id="IPR013785">
    <property type="entry name" value="Aldolase_TIM"/>
</dbReference>
<dbReference type="PANTHER" id="PTHR12128">
    <property type="entry name" value="DIHYDRODIPICOLINATE SYNTHASE"/>
    <property type="match status" value="1"/>
</dbReference>
<dbReference type="GO" id="GO:0008674">
    <property type="term" value="F:2-dehydro-3-deoxy-6-phosphogalactonate aldolase activity"/>
    <property type="evidence" value="ECO:0007669"/>
    <property type="project" value="UniProtKB-ARBA"/>
</dbReference>
<dbReference type="InterPro" id="IPR002220">
    <property type="entry name" value="DapA-like"/>
</dbReference>
<dbReference type="EMBL" id="AP025226">
    <property type="protein sequence ID" value="BDC00116.1"/>
    <property type="molecule type" value="Genomic_DNA"/>
</dbReference>
<dbReference type="GeneID" id="68867856"/>
<gene>
    <name evidence="13" type="ORF">SACC_31320</name>
</gene>
<name>A0AAQ4CWD4_9CREN</name>
<feature type="binding site" evidence="12">
    <location>
        <position position="196"/>
    </location>
    <ligand>
        <name>pyruvate</name>
        <dbReference type="ChEBI" id="CHEBI:15361"/>
    </ligand>
</feature>